<dbReference type="InterPro" id="IPR010998">
    <property type="entry name" value="Integrase_recombinase_N"/>
</dbReference>
<dbReference type="Pfam" id="PF00589">
    <property type="entry name" value="Phage_integrase"/>
    <property type="match status" value="1"/>
</dbReference>
<feature type="domain" description="Core-binding (CB)" evidence="8">
    <location>
        <begin position="96"/>
        <end position="177"/>
    </location>
</feature>
<feature type="domain" description="Tyr recombinase" evidence="7">
    <location>
        <begin position="210"/>
        <end position="383"/>
    </location>
</feature>
<dbReference type="InterPro" id="IPR013762">
    <property type="entry name" value="Integrase-like_cat_sf"/>
</dbReference>
<protein>
    <submittedName>
        <fullName evidence="9">Integrase arm-type DNA-binding domain-containing protein</fullName>
    </submittedName>
</protein>
<keyword evidence="2" id="KW-0229">DNA integration</keyword>
<evidence type="ECO:0000313" key="9">
    <source>
        <dbReference type="EMBL" id="MBU2788926.1"/>
    </source>
</evidence>
<dbReference type="InterPro" id="IPR053876">
    <property type="entry name" value="Phage_int_M"/>
</dbReference>
<evidence type="ECO:0000256" key="5">
    <source>
        <dbReference type="PROSITE-ProRule" id="PRU01248"/>
    </source>
</evidence>
<proteinExistence type="inferred from homology"/>
<dbReference type="EMBL" id="JAAXYO010000180">
    <property type="protein sequence ID" value="MBU2788926.1"/>
    <property type="molecule type" value="Genomic_DNA"/>
</dbReference>
<dbReference type="InterPro" id="IPR044068">
    <property type="entry name" value="CB"/>
</dbReference>
<dbReference type="InterPro" id="IPR011010">
    <property type="entry name" value="DNA_brk_join_enz"/>
</dbReference>
<dbReference type="PANTHER" id="PTHR30629">
    <property type="entry name" value="PROPHAGE INTEGRASE"/>
    <property type="match status" value="1"/>
</dbReference>
<dbReference type="SUPFAM" id="SSF56349">
    <property type="entry name" value="DNA breaking-rejoining enzymes"/>
    <property type="match status" value="1"/>
</dbReference>
<comment type="caution">
    <text evidence="9">The sequence shown here is derived from an EMBL/GenBank/DDBJ whole genome shotgun (WGS) entry which is preliminary data.</text>
</comment>
<evidence type="ECO:0000256" key="6">
    <source>
        <dbReference type="SAM" id="MobiDB-lite"/>
    </source>
</evidence>
<dbReference type="InterPro" id="IPR050808">
    <property type="entry name" value="Phage_Integrase"/>
</dbReference>
<evidence type="ECO:0000256" key="4">
    <source>
        <dbReference type="ARBA" id="ARBA00023172"/>
    </source>
</evidence>
<dbReference type="Gene3D" id="3.30.160.390">
    <property type="entry name" value="Integrase, DNA-binding domain"/>
    <property type="match status" value="1"/>
</dbReference>
<dbReference type="PROSITE" id="PS51900">
    <property type="entry name" value="CB"/>
    <property type="match status" value="1"/>
</dbReference>
<dbReference type="PANTHER" id="PTHR30629:SF2">
    <property type="entry name" value="PROPHAGE INTEGRASE INTS-RELATED"/>
    <property type="match status" value="1"/>
</dbReference>
<dbReference type="Gene3D" id="1.10.443.10">
    <property type="entry name" value="Intergrase catalytic core"/>
    <property type="match status" value="1"/>
</dbReference>
<name>A0AAE2YRH3_9PROT</name>
<evidence type="ECO:0000313" key="10">
    <source>
        <dbReference type="Proteomes" id="UP001197378"/>
    </source>
</evidence>
<feature type="region of interest" description="Disordered" evidence="6">
    <location>
        <begin position="55"/>
        <end position="74"/>
    </location>
</feature>
<dbReference type="RefSeq" id="WP_215885779.1">
    <property type="nucleotide sequence ID" value="NZ_JAAXYO010000180.1"/>
</dbReference>
<evidence type="ECO:0000259" key="7">
    <source>
        <dbReference type="PROSITE" id="PS51898"/>
    </source>
</evidence>
<evidence type="ECO:0000256" key="2">
    <source>
        <dbReference type="ARBA" id="ARBA00022908"/>
    </source>
</evidence>
<keyword evidence="4" id="KW-0233">DNA recombination</keyword>
<dbReference type="GO" id="GO:0003677">
    <property type="term" value="F:DNA binding"/>
    <property type="evidence" value="ECO:0007669"/>
    <property type="project" value="UniProtKB-UniRule"/>
</dbReference>
<accession>A0AAE2YRH3</accession>
<dbReference type="CDD" id="cd00801">
    <property type="entry name" value="INT_P4_C"/>
    <property type="match status" value="1"/>
</dbReference>
<sequence>MGKHATAKLTAKQIEHAKTGTHSDGGGLYLRVRASGSKSWVFRAKVGGTVREYGLGSASTTSAKDARDKAAHARQAIADGLDPDAVLNPKPEKPSLTFEQVARDTIEAKAPEWRNFKHRQQWENTLLQYVFPIIGSKPVAQITVEDVLRVLKPLWIEKTETATRLRQRIEAVLDRAAVLGLRDRDRVNPASWRGNLEHLLPKPRKVAKREHFEAIPHSDLPRVMAGLRGEDTVTAACARFIALCACRSGEARGAQWSEVDLVGRVWTIPASRTKTGKPHTVPLAAEAMDILRGLAVLGSTGLIFPPSRTTKNPISDVAVTKALRRYSEAGTIHGLRSSFRDWAAEQTHFPRETVEACLAHAIGSVEAAYRRTDLLERRREVMDAWARYLDEKKSVIVALRSGS</sequence>
<keyword evidence="10" id="KW-1185">Reference proteome</keyword>
<keyword evidence="3 5" id="KW-0238">DNA-binding</keyword>
<evidence type="ECO:0000256" key="3">
    <source>
        <dbReference type="ARBA" id="ARBA00023125"/>
    </source>
</evidence>
<dbReference type="InterPro" id="IPR025166">
    <property type="entry name" value="Integrase_DNA_bind_dom"/>
</dbReference>
<dbReference type="PROSITE" id="PS51898">
    <property type="entry name" value="TYR_RECOMBINASE"/>
    <property type="match status" value="1"/>
</dbReference>
<dbReference type="InterPro" id="IPR038488">
    <property type="entry name" value="Integrase_DNA-bd_sf"/>
</dbReference>
<dbReference type="Gene3D" id="1.10.150.130">
    <property type="match status" value="1"/>
</dbReference>
<dbReference type="Pfam" id="PF22022">
    <property type="entry name" value="Phage_int_M"/>
    <property type="match status" value="1"/>
</dbReference>
<gene>
    <name evidence="9" type="ORF">HFQ13_12065</name>
</gene>
<dbReference type="GO" id="GO:0015074">
    <property type="term" value="P:DNA integration"/>
    <property type="evidence" value="ECO:0007669"/>
    <property type="project" value="UniProtKB-KW"/>
</dbReference>
<evidence type="ECO:0000259" key="8">
    <source>
        <dbReference type="PROSITE" id="PS51900"/>
    </source>
</evidence>
<reference evidence="9" key="1">
    <citation type="journal article" date="2021" name="ISME J.">
        <title>Genomic evolution of the class Acidithiobacillia: deep-branching Proteobacteria living in extreme acidic conditions.</title>
        <authorList>
            <person name="Moya-Beltran A."/>
            <person name="Beard S."/>
            <person name="Rojas-Villalobos C."/>
            <person name="Issotta F."/>
            <person name="Gallardo Y."/>
            <person name="Ulloa R."/>
            <person name="Giaveno A."/>
            <person name="Degli Esposti M."/>
            <person name="Johnson D.B."/>
            <person name="Quatrini R."/>
        </authorList>
    </citation>
    <scope>NUCLEOTIDE SEQUENCE</scope>
    <source>
        <strain evidence="9">VAN18-1</strain>
    </source>
</reference>
<dbReference type="InterPro" id="IPR002104">
    <property type="entry name" value="Integrase_catalytic"/>
</dbReference>
<dbReference type="Proteomes" id="UP001197378">
    <property type="component" value="Unassembled WGS sequence"/>
</dbReference>
<evidence type="ECO:0000256" key="1">
    <source>
        <dbReference type="ARBA" id="ARBA00008857"/>
    </source>
</evidence>
<organism evidence="9 10">
    <name type="scientific">Igneacidithiobacillus copahuensis</name>
    <dbReference type="NCBI Taxonomy" id="2724909"/>
    <lineage>
        <taxon>Bacteria</taxon>
        <taxon>Pseudomonadati</taxon>
        <taxon>Pseudomonadota</taxon>
        <taxon>Acidithiobacillia</taxon>
        <taxon>Acidithiobacillales</taxon>
        <taxon>Acidithiobacillaceae</taxon>
        <taxon>Igneacidithiobacillus</taxon>
    </lineage>
</organism>
<dbReference type="Pfam" id="PF13356">
    <property type="entry name" value="Arm-DNA-bind_3"/>
    <property type="match status" value="1"/>
</dbReference>
<dbReference type="GO" id="GO:0006310">
    <property type="term" value="P:DNA recombination"/>
    <property type="evidence" value="ECO:0007669"/>
    <property type="project" value="UniProtKB-KW"/>
</dbReference>
<comment type="similarity">
    <text evidence="1">Belongs to the 'phage' integrase family.</text>
</comment>
<dbReference type="AlphaFoldDB" id="A0AAE2YRH3"/>